<name>A0A2M8F9C3_9BACT</name>
<protein>
    <submittedName>
        <fullName evidence="1">Four helix bundle protein</fullName>
    </submittedName>
</protein>
<dbReference type="PANTHER" id="PTHR38471">
    <property type="entry name" value="FOUR HELIX BUNDLE PROTEIN"/>
    <property type="match status" value="1"/>
</dbReference>
<accession>A0A2M8F9C3</accession>
<dbReference type="Gene3D" id="1.20.1440.60">
    <property type="entry name" value="23S rRNA-intervening sequence"/>
    <property type="match status" value="1"/>
</dbReference>
<dbReference type="AlphaFoldDB" id="A0A2M8F9C3"/>
<dbReference type="InterPro" id="IPR036583">
    <property type="entry name" value="23S_rRNA_IVS_sf"/>
</dbReference>
<dbReference type="Pfam" id="PF05635">
    <property type="entry name" value="23S_rRNA_IVP"/>
    <property type="match status" value="1"/>
</dbReference>
<gene>
    <name evidence="1" type="ORF">CO030_03440</name>
</gene>
<evidence type="ECO:0000313" key="1">
    <source>
        <dbReference type="EMBL" id="PJC52333.1"/>
    </source>
</evidence>
<evidence type="ECO:0000313" key="2">
    <source>
        <dbReference type="Proteomes" id="UP000231456"/>
    </source>
</evidence>
<sequence length="118" mass="13840">MKEEQNNIYDLEERTFQFAKNVREYVKKLPRTISNIEYGKQLIRSSGSVGANYIEANEKLSQKDFVHRIKIGRKEAKESSFWIRLAVPIAEQEKIQTMLHQESTELTKIFGAIYQKSK</sequence>
<dbReference type="InterPro" id="IPR012657">
    <property type="entry name" value="23S_rRNA-intervening_sequence"/>
</dbReference>
<organism evidence="1 2">
    <name type="scientific">Candidatus Magasanikbacteria bacterium CG_4_9_14_0_2_um_filter_42_11</name>
    <dbReference type="NCBI Taxonomy" id="1974643"/>
    <lineage>
        <taxon>Bacteria</taxon>
        <taxon>Candidatus Magasanikiibacteriota</taxon>
    </lineage>
</organism>
<proteinExistence type="predicted"/>
<comment type="caution">
    <text evidence="1">The sequence shown here is derived from an EMBL/GenBank/DDBJ whole genome shotgun (WGS) entry which is preliminary data.</text>
</comment>
<dbReference type="EMBL" id="PFRH01000111">
    <property type="protein sequence ID" value="PJC52333.1"/>
    <property type="molecule type" value="Genomic_DNA"/>
</dbReference>
<dbReference type="PANTHER" id="PTHR38471:SF2">
    <property type="entry name" value="FOUR HELIX BUNDLE PROTEIN"/>
    <property type="match status" value="1"/>
</dbReference>
<reference evidence="2" key="1">
    <citation type="submission" date="2017-09" db="EMBL/GenBank/DDBJ databases">
        <title>Depth-based differentiation of microbial function through sediment-hosted aquifers and enrichment of novel symbionts in the deep terrestrial subsurface.</title>
        <authorList>
            <person name="Probst A.J."/>
            <person name="Ladd B."/>
            <person name="Jarett J.K."/>
            <person name="Geller-Mcgrath D.E."/>
            <person name="Sieber C.M.K."/>
            <person name="Emerson J.B."/>
            <person name="Anantharaman K."/>
            <person name="Thomas B.C."/>
            <person name="Malmstrom R."/>
            <person name="Stieglmeier M."/>
            <person name="Klingl A."/>
            <person name="Woyke T."/>
            <person name="Ryan C.M."/>
            <person name="Banfield J.F."/>
        </authorList>
    </citation>
    <scope>NUCLEOTIDE SEQUENCE [LARGE SCALE GENOMIC DNA]</scope>
</reference>
<dbReference type="NCBIfam" id="TIGR02436">
    <property type="entry name" value="four helix bundle protein"/>
    <property type="match status" value="1"/>
</dbReference>
<dbReference type="Proteomes" id="UP000231456">
    <property type="component" value="Unassembled WGS sequence"/>
</dbReference>
<dbReference type="SUPFAM" id="SSF158446">
    <property type="entry name" value="IVS-encoded protein-like"/>
    <property type="match status" value="1"/>
</dbReference>